<dbReference type="InterPro" id="IPR004792">
    <property type="entry name" value="BaiN-like"/>
</dbReference>
<dbReference type="InterPro" id="IPR023166">
    <property type="entry name" value="BaiN-like_dom_sf"/>
</dbReference>
<reference evidence="6 7" key="1">
    <citation type="submission" date="2017-02" db="EMBL/GenBank/DDBJ databases">
        <authorList>
            <person name="Peterson S.W."/>
        </authorList>
    </citation>
    <scope>NUCLEOTIDE SEQUENCE [LARGE SCALE GENOMIC DNA]</scope>
    <source>
        <strain evidence="6 7">ATCC 35992</strain>
    </source>
</reference>
<protein>
    <recommendedName>
        <fullName evidence="8">Aminoacetone oxidase family FAD-binding enzyme</fullName>
    </recommendedName>
</protein>
<dbReference type="SUPFAM" id="SSF160996">
    <property type="entry name" value="HI0933 insert domain-like"/>
    <property type="match status" value="1"/>
</dbReference>
<evidence type="ECO:0000313" key="7">
    <source>
        <dbReference type="Proteomes" id="UP000190814"/>
    </source>
</evidence>
<gene>
    <name evidence="6" type="ORF">SAMN02745111_00295</name>
</gene>
<evidence type="ECO:0000313" key="6">
    <source>
        <dbReference type="EMBL" id="SKA60488.1"/>
    </source>
</evidence>
<keyword evidence="3" id="KW-0274">FAD</keyword>
<dbReference type="Gene3D" id="3.50.50.60">
    <property type="entry name" value="FAD/NAD(P)-binding domain"/>
    <property type="match status" value="1"/>
</dbReference>
<dbReference type="InterPro" id="IPR055178">
    <property type="entry name" value="RsdA/BaiN/AoA(So)-like_dom"/>
</dbReference>
<evidence type="ECO:0000256" key="1">
    <source>
        <dbReference type="ARBA" id="ARBA00001974"/>
    </source>
</evidence>
<dbReference type="PANTHER" id="PTHR42887:SF2">
    <property type="entry name" value="OS12G0638800 PROTEIN"/>
    <property type="match status" value="1"/>
</dbReference>
<evidence type="ECO:0000256" key="2">
    <source>
        <dbReference type="ARBA" id="ARBA00022630"/>
    </source>
</evidence>
<dbReference type="Gene3D" id="2.40.30.10">
    <property type="entry name" value="Translation factors"/>
    <property type="match status" value="1"/>
</dbReference>
<evidence type="ECO:0000259" key="5">
    <source>
        <dbReference type="Pfam" id="PF22780"/>
    </source>
</evidence>
<dbReference type="RefSeq" id="WP_278286346.1">
    <property type="nucleotide sequence ID" value="NZ_FUXZ01000002.1"/>
</dbReference>
<dbReference type="Gene3D" id="1.10.8.260">
    <property type="entry name" value="HI0933 insert domain-like"/>
    <property type="match status" value="1"/>
</dbReference>
<evidence type="ECO:0000256" key="3">
    <source>
        <dbReference type="ARBA" id="ARBA00022827"/>
    </source>
</evidence>
<feature type="domain" description="RsdA/BaiN/AoA(So)-like Rossmann fold-like" evidence="4">
    <location>
        <begin position="2"/>
        <end position="417"/>
    </location>
</feature>
<evidence type="ECO:0008006" key="8">
    <source>
        <dbReference type="Google" id="ProtNLM"/>
    </source>
</evidence>
<feature type="domain" description="RsdA/BaiN/AoA(So)-like insert" evidence="5">
    <location>
        <begin position="204"/>
        <end position="365"/>
    </location>
</feature>
<organism evidence="6 7">
    <name type="scientific">Eubacterium uniforme</name>
    <dbReference type="NCBI Taxonomy" id="39495"/>
    <lineage>
        <taxon>Bacteria</taxon>
        <taxon>Bacillati</taxon>
        <taxon>Bacillota</taxon>
        <taxon>Clostridia</taxon>
        <taxon>Eubacteriales</taxon>
        <taxon>Eubacteriaceae</taxon>
        <taxon>Eubacterium</taxon>
    </lineage>
</organism>
<dbReference type="SUPFAM" id="SSF51905">
    <property type="entry name" value="FAD/NAD(P)-binding domain"/>
    <property type="match status" value="1"/>
</dbReference>
<dbReference type="Proteomes" id="UP000190814">
    <property type="component" value="Unassembled WGS sequence"/>
</dbReference>
<dbReference type="NCBIfam" id="TIGR00275">
    <property type="entry name" value="aminoacetone oxidase family FAD-binding enzyme"/>
    <property type="match status" value="1"/>
</dbReference>
<dbReference type="Pfam" id="PF22780">
    <property type="entry name" value="HI0933_like_1st"/>
    <property type="match status" value="1"/>
</dbReference>
<accession>A0A1T4V693</accession>
<keyword evidence="7" id="KW-1185">Reference proteome</keyword>
<keyword evidence="2" id="KW-0285">Flavoprotein</keyword>
<dbReference type="STRING" id="39495.SAMN02745111_00295"/>
<dbReference type="AlphaFoldDB" id="A0A1T4V693"/>
<name>A0A1T4V693_9FIRM</name>
<dbReference type="PRINTS" id="PR00368">
    <property type="entry name" value="FADPNR"/>
</dbReference>
<comment type="cofactor">
    <cofactor evidence="1">
        <name>FAD</name>
        <dbReference type="ChEBI" id="CHEBI:57692"/>
    </cofactor>
</comment>
<proteinExistence type="predicted"/>
<dbReference type="InterPro" id="IPR057661">
    <property type="entry name" value="RsdA/BaiN/AoA(So)_Rossmann"/>
</dbReference>
<dbReference type="Pfam" id="PF03486">
    <property type="entry name" value="HI0933_like"/>
    <property type="match status" value="1"/>
</dbReference>
<dbReference type="EMBL" id="FUXZ01000002">
    <property type="protein sequence ID" value="SKA60488.1"/>
    <property type="molecule type" value="Genomic_DNA"/>
</dbReference>
<evidence type="ECO:0000259" key="4">
    <source>
        <dbReference type="Pfam" id="PF03486"/>
    </source>
</evidence>
<dbReference type="InterPro" id="IPR036188">
    <property type="entry name" value="FAD/NAD-bd_sf"/>
</dbReference>
<dbReference type="PANTHER" id="PTHR42887">
    <property type="entry name" value="OS12G0638800 PROTEIN"/>
    <property type="match status" value="1"/>
</dbReference>
<sequence length="423" mass="46557">MKVLVVGGGPAGMMAAIAAALNGNEVTIIEKNEKLGKKLFITGKGRCNVTNAGDMDDIRAHILSNPKFMYSAFYEYNNFDVIEFFESEGVKTKVERGNRVFPESDKSSDIIKALTKKIRELGIEVLLNTKVVDIKTRKISDEDVTDKKSCYESAFAEVSLSDKSTLKGDALIIATGGLSYPVTGSDGDGYKWAEEFGVDVVKPRPALVPVILREEDARAMQGLSLKNVNAKFTIDGKEVSSETGEMLFTHFGVSGPIILSASSLISGRIKDNTKLYIDLKPALDFDTLDKRILKDFEKYTNKNFNNSLDDLLPKKMIPVIVKRSGIDPYKKVNVITAEERQNLVNVIKNLEFTVVGLRSFDEAIITKGGINVKEVNPKTFESKKVKGLYFIGEVLDVDATTGGYNLQIAWSSGYACGINLKAW</sequence>